<dbReference type="CDD" id="cd12912">
    <property type="entry name" value="PDC2_MCP_like"/>
    <property type="match status" value="1"/>
</dbReference>
<dbReference type="Proteomes" id="UP000003571">
    <property type="component" value="Unassembled WGS sequence"/>
</dbReference>
<dbReference type="Pfam" id="PF00672">
    <property type="entry name" value="HAMP"/>
    <property type="match status" value="1"/>
</dbReference>
<dbReference type="AlphaFoldDB" id="H7EHW0"/>
<reference evidence="7 8" key="1">
    <citation type="submission" date="2011-09" db="EMBL/GenBank/DDBJ databases">
        <title>The draft genome of Treponema saccharophilum DSM 2985.</title>
        <authorList>
            <consortium name="US DOE Joint Genome Institute (JGI-PGF)"/>
            <person name="Lucas S."/>
            <person name="Copeland A."/>
            <person name="Lapidus A."/>
            <person name="Glavina del Rio T."/>
            <person name="Dalin E."/>
            <person name="Tice H."/>
            <person name="Bruce D."/>
            <person name="Goodwin L."/>
            <person name="Pitluck S."/>
            <person name="Peters L."/>
            <person name="Kyrpides N."/>
            <person name="Mavromatis K."/>
            <person name="Ivanova N."/>
            <person name="Markowitz V."/>
            <person name="Cheng J.-F."/>
            <person name="Hugenholtz P."/>
            <person name="Woyke T."/>
            <person name="Wu D."/>
            <person name="Gronow S."/>
            <person name="Wellnitz S."/>
            <person name="Brambilla E."/>
            <person name="Klenk H.-P."/>
            <person name="Eisen J.A."/>
        </authorList>
    </citation>
    <scope>NUCLEOTIDE SEQUENCE [LARGE SCALE GENOMIC DNA]</scope>
    <source>
        <strain evidence="7 8">DSM 2985</strain>
    </source>
</reference>
<dbReference type="STRING" id="907348.TresaDRAFT_2326"/>
<comment type="caution">
    <text evidence="7">The sequence shown here is derived from an EMBL/GenBank/DDBJ whole genome shotgun (WGS) entry which is preliminary data.</text>
</comment>
<dbReference type="RefSeq" id="WP_002702354.1">
    <property type="nucleotide sequence ID" value="NZ_AGRW01000031.1"/>
</dbReference>
<dbReference type="InterPro" id="IPR004090">
    <property type="entry name" value="Chemotax_Me-accpt_rcpt"/>
</dbReference>
<sequence length="690" mass="74714">MGIKTRIELALLGLIFLTASTIATFSYLQSKSELTKAVEGGNLNMAQTVSARIQMINGREFKMLETIAKVPDMRDPDIDLHDKWVIAHAVGEGDDTYYGIGCWDITGKGYGSAGKYNDMSSREYLQISMQGKNALMDPNWSASNGHLCTFYAVPFYDWSGRQIGEVSAVVDATALCHTVANITVGKSSHPFVISRKTGFYVAHQDENYVKDTVHLSNGASEGFKPIIQKILAGESDAEVYYDEIKKEKFAIAYQPIDGCEWTAVCLAPYSDFYSGISVLLRAMIGISIVALIVSFIVGMVVVKHSIKPLKNVSSAIGAIASGDADLTRRLKSTANDEIGDVVRGFNKFSAHLQEIIGDVKNSKDDLVVTGDDMASVSQDTASSITEIIANIQSVHRQIEDQKSSVDQTAGAVNEIASNIESLQKMIENQSSGVAQASAAVEQMIGNISSVNSSMDKMATSFGELRTDSRSGFGKQKIVNDRVREIESQSKMLQEANVAIAAIASQTNLLAMNAAIEAAHAGEAGKGFAVVADEIRKLSETSSNQSKTIGAQLKNIKKSINDVVVASTDASSAFDSVSNKLEETDALVMQIKAAMEEQNEGSKQITETLHTMNDSTVEVRNASTEMEKGNRMILDEVRNLQNATMVMTQSMEEMKIGARKINETGATLNTISTKVNESIIKIGKQVDQFKV</sequence>
<name>H7EHW0_9SPIR</name>
<evidence type="ECO:0000313" key="7">
    <source>
        <dbReference type="EMBL" id="EIC02803.1"/>
    </source>
</evidence>
<dbReference type="SUPFAM" id="SSF58104">
    <property type="entry name" value="Methyl-accepting chemotaxis protein (MCP) signaling domain"/>
    <property type="match status" value="1"/>
</dbReference>
<feature type="domain" description="Methyl-accepting transducer" evidence="5">
    <location>
        <begin position="404"/>
        <end position="626"/>
    </location>
</feature>
<dbReference type="InterPro" id="IPR004089">
    <property type="entry name" value="MCPsignal_dom"/>
</dbReference>
<evidence type="ECO:0000256" key="1">
    <source>
        <dbReference type="ARBA" id="ARBA00023224"/>
    </source>
</evidence>
<dbReference type="CDD" id="cd06225">
    <property type="entry name" value="HAMP"/>
    <property type="match status" value="1"/>
</dbReference>
<keyword evidence="8" id="KW-1185">Reference proteome</keyword>
<evidence type="ECO:0000313" key="8">
    <source>
        <dbReference type="Proteomes" id="UP000003571"/>
    </source>
</evidence>
<dbReference type="PANTHER" id="PTHR32089:SF112">
    <property type="entry name" value="LYSOZYME-LIKE PROTEIN-RELATED"/>
    <property type="match status" value="1"/>
</dbReference>
<dbReference type="SMART" id="SM00283">
    <property type="entry name" value="MA"/>
    <property type="match status" value="1"/>
</dbReference>
<keyword evidence="4" id="KW-0472">Membrane</keyword>
<dbReference type="GO" id="GO:0006935">
    <property type="term" value="P:chemotaxis"/>
    <property type="evidence" value="ECO:0007669"/>
    <property type="project" value="InterPro"/>
</dbReference>
<keyword evidence="1 3" id="KW-0807">Transducer</keyword>
<protein>
    <submittedName>
        <fullName evidence="7">Methyl-accepting chemotaxis sensory transducer</fullName>
    </submittedName>
</protein>
<dbReference type="Gene3D" id="3.30.450.20">
    <property type="entry name" value="PAS domain"/>
    <property type="match status" value="1"/>
</dbReference>
<dbReference type="Pfam" id="PF00015">
    <property type="entry name" value="MCPsignal"/>
    <property type="match status" value="1"/>
</dbReference>
<feature type="transmembrane region" description="Helical" evidence="4">
    <location>
        <begin position="278"/>
        <end position="302"/>
    </location>
</feature>
<dbReference type="EMBL" id="AGRW01000031">
    <property type="protein sequence ID" value="EIC02803.1"/>
    <property type="molecule type" value="Genomic_DNA"/>
</dbReference>
<evidence type="ECO:0000256" key="3">
    <source>
        <dbReference type="PROSITE-ProRule" id="PRU00284"/>
    </source>
</evidence>
<dbReference type="PRINTS" id="PR00260">
    <property type="entry name" value="CHEMTRNSDUCR"/>
</dbReference>
<organism evidence="7 8">
    <name type="scientific">Treponema saccharophilum DSM 2985</name>
    <dbReference type="NCBI Taxonomy" id="907348"/>
    <lineage>
        <taxon>Bacteria</taxon>
        <taxon>Pseudomonadati</taxon>
        <taxon>Spirochaetota</taxon>
        <taxon>Spirochaetia</taxon>
        <taxon>Spirochaetales</taxon>
        <taxon>Treponemataceae</taxon>
        <taxon>Treponema</taxon>
    </lineage>
</organism>
<dbReference type="Gene3D" id="1.10.287.950">
    <property type="entry name" value="Methyl-accepting chemotaxis protein"/>
    <property type="match status" value="1"/>
</dbReference>
<dbReference type="OrthoDB" id="359564at2"/>
<dbReference type="PROSITE" id="PS50111">
    <property type="entry name" value="CHEMOTAXIS_TRANSDUC_2"/>
    <property type="match status" value="1"/>
</dbReference>
<keyword evidence="4" id="KW-0812">Transmembrane</keyword>
<comment type="similarity">
    <text evidence="2">Belongs to the methyl-accepting chemotaxis (MCP) protein family.</text>
</comment>
<evidence type="ECO:0000256" key="2">
    <source>
        <dbReference type="ARBA" id="ARBA00029447"/>
    </source>
</evidence>
<gene>
    <name evidence="7" type="ORF">TresaDRAFT_2326</name>
</gene>
<dbReference type="InterPro" id="IPR003660">
    <property type="entry name" value="HAMP_dom"/>
</dbReference>
<dbReference type="eggNOG" id="COG0840">
    <property type="taxonomic scope" value="Bacteria"/>
</dbReference>
<accession>H7EHW0</accession>
<dbReference type="Gene3D" id="6.10.340.10">
    <property type="match status" value="1"/>
</dbReference>
<dbReference type="GO" id="GO:0016020">
    <property type="term" value="C:membrane"/>
    <property type="evidence" value="ECO:0007669"/>
    <property type="project" value="InterPro"/>
</dbReference>
<proteinExistence type="inferred from homology"/>
<evidence type="ECO:0000259" key="6">
    <source>
        <dbReference type="PROSITE" id="PS50885"/>
    </source>
</evidence>
<dbReference type="GO" id="GO:0007165">
    <property type="term" value="P:signal transduction"/>
    <property type="evidence" value="ECO:0007669"/>
    <property type="project" value="UniProtKB-KW"/>
</dbReference>
<evidence type="ECO:0000259" key="5">
    <source>
        <dbReference type="PROSITE" id="PS50111"/>
    </source>
</evidence>
<keyword evidence="4" id="KW-1133">Transmembrane helix</keyword>
<feature type="domain" description="HAMP" evidence="6">
    <location>
        <begin position="303"/>
        <end position="357"/>
    </location>
</feature>
<evidence type="ECO:0000256" key="4">
    <source>
        <dbReference type="SAM" id="Phobius"/>
    </source>
</evidence>
<dbReference type="PROSITE" id="PS50885">
    <property type="entry name" value="HAMP"/>
    <property type="match status" value="1"/>
</dbReference>
<dbReference type="PATRIC" id="fig|907348.3.peg.389"/>
<dbReference type="SMART" id="SM00304">
    <property type="entry name" value="HAMP"/>
    <property type="match status" value="1"/>
</dbReference>
<dbReference type="GO" id="GO:0004888">
    <property type="term" value="F:transmembrane signaling receptor activity"/>
    <property type="evidence" value="ECO:0007669"/>
    <property type="project" value="InterPro"/>
</dbReference>
<dbReference type="PANTHER" id="PTHR32089">
    <property type="entry name" value="METHYL-ACCEPTING CHEMOTAXIS PROTEIN MCPB"/>
    <property type="match status" value="1"/>
</dbReference>